<dbReference type="OrthoDB" id="6105729at2759"/>
<feature type="region of interest" description="Disordered" evidence="1">
    <location>
        <begin position="1593"/>
        <end position="1619"/>
    </location>
</feature>
<feature type="compositionally biased region" description="Basic and acidic residues" evidence="1">
    <location>
        <begin position="396"/>
        <end position="405"/>
    </location>
</feature>
<feature type="compositionally biased region" description="Basic residues" evidence="1">
    <location>
        <begin position="1234"/>
        <end position="1246"/>
    </location>
</feature>
<feature type="compositionally biased region" description="Basic residues" evidence="1">
    <location>
        <begin position="1511"/>
        <end position="1520"/>
    </location>
</feature>
<feature type="compositionally biased region" description="Basic and acidic residues" evidence="1">
    <location>
        <begin position="50"/>
        <end position="62"/>
    </location>
</feature>
<feature type="compositionally biased region" description="Basic and acidic residues" evidence="1">
    <location>
        <begin position="1859"/>
        <end position="1870"/>
    </location>
</feature>
<feature type="region of interest" description="Disordered" evidence="1">
    <location>
        <begin position="393"/>
        <end position="420"/>
    </location>
</feature>
<feature type="region of interest" description="Disordered" evidence="1">
    <location>
        <begin position="880"/>
        <end position="1525"/>
    </location>
</feature>
<feature type="compositionally biased region" description="Polar residues" evidence="1">
    <location>
        <begin position="1181"/>
        <end position="1193"/>
    </location>
</feature>
<feature type="compositionally biased region" description="Basic and acidic residues" evidence="1">
    <location>
        <begin position="1291"/>
        <end position="1309"/>
    </location>
</feature>
<feature type="compositionally biased region" description="Polar residues" evidence="1">
    <location>
        <begin position="1452"/>
        <end position="1461"/>
    </location>
</feature>
<sequence length="1956" mass="213507">MLYRTIRKFGRRFLTLLCKRPQRSSAGVVQIPGTPDDGNTSNLGNIPETPDSKSEGEGKSDDDIFGINSAMFSSLAFGSNAAVQLADDQCKMQEPSNASILEDSVMKTPHSSPDHSQDIVAGSQPVFCSARENERLIVQSAETQLAAQAVAEDWDLMEAETQLRNPPPSINTKASLPHIGDLSFSEMLTQVRNEKVADPVAKNNYSVNFDDMLTQPRNPAPPQPAGQTTSNDLDILDVATQIRNPALSIETNRGAFRETGSPDNLSDFIGEEVGGIVASSDGEDNFSQLATQPRNPTSNFVQPTRRSPTDDMNLSIIETQPNMREVHVNHSKESRNIEDQIGAMNERNIYSAASQQLMRSAIKRTTTSELLEMLENSETPGAQDCKPIGRQNLQDGLDRIGDSDLMRPPSSRNTKPSITPNEVPQLTLAVFEDKLSLSDLKRETDDQSSDMSAIGPKILAVTNGEADSGDSAIEAPVKSEQPLSQMLTQVRPIANQTVNNPQIAGTIDITDMETQEFVTSDQRPSGSNFVKDELLIDDSNVYLAETVDVTPGFKKEAPQFLTPKVEKVQARESPMSLDTRLAQFQSENPVPERRPSPGEKSTLSNNFTAKLPQTPSSDFELNIDESMSDMLTQVCNSNNAQLQSPKVVDVIDIADMETQLIVPQKPSPGCEKVGGKIETNRYDIYLADTEEVTPATIVEESTSEAKVDDTNSPVVEASQFPIARVTKPIVYSDEDSPLVSCDDFMLPKDQRTHKKSDTSSTDNCTGTGVTRDLVIEENTTTGVSVNLDSPDGKSKIGAQKKIEETAELKESASPSLPNQMKVRSNSPSPQNPSDLICEEQAVTSTSHSNPGASTCNLGSVQDMDTIAIANMETQNAAQTERMNNGNAHSDTISCDRSPEVKKPTEVLNEGASDDVISSVPDGNGEKLMTQKVEDSTDSPPIEYSQFPVQRVTKRIVYSDEDSPPAEPVNLNKKKFSPKKQPKAKSKTPPSNVANKPKNSSNELHLDEDPPKIIGLPKLRRQNTSPVKCINLKKSDQPLQPCDTEKGPSRSKPSSSAPSHPDVGPPISGSPKLPSDALSLKKCTPPKNESANPPISGRTEPKLKSASIPELQTVLPAEREKPGKQIFKSSNRRKGQIEENSQPMTGPVKLQSKSISPKKRSSTEKSSATPFDSVADPKMPEPSTTSVAELQPSSQERRERPRKQAIMSCDAENAEKSISRFELQSDEDSPPLMGRKQRRKGQSPKKRPSAESSCCAEVTTSDPGPSTGSPVDLQAERRERPRKQAVMSCDAENVRKATLFDHDNKPDPKTEQPQQEVVTPPVNVKKFKRAPSMKKPNDLMDAFENESPVLNTASPVERQKKTAPVKQVAPKLNPPADPQPTWTSPLSRRGKKLSVQDASVPECASAPSPPKATPSTPATRRKAKVNNTAETPEEPTPPQRVPAQGKMAKAPLLSTSLSQEATNARLAMEASEINIPNSSSFKRPAKKRGSPTLDTSTSDVEKSLSQDSGSRRSTRQRKKKKSFDDLVLQKEQEIKEKKISSQLLNTPAPSSSAEKSSEPPNADVPLAIASSTRRRGRPAAAKSTALTIASTEFPPKRTRNSQVTPSTSLARNPSMIDEPPRVMFTSHINDSKLRTIVKKFEIVECSGGRFEKTLPSTWPANAIVISHQKDASSWRQFTKKGVCPPILSAEAILSGVLRQEFNPLENRLRNELADYPCGAMKPLIDKIQMKYGCCGVESHEDWFLSKWAGKRCCSSDSLQCSSTDQYGISANNQDTSDDVPFSCCSDAIGIPCIHHQLRQDSHYVVFISSILMTLADKTIQATDNSFSKNGKLCLGLFASGTIDGQQPHQESTLVKTDVTNSDKSRKSDSKIARSISKTNITCGCVVADYCSKTSSRESNSRIMPDFKLLSSRNSQDELVRRSSRNLPSRASWSSSGRKRKSSICGESSEKRIKELSR</sequence>
<feature type="region of interest" description="Disordered" evidence="1">
    <location>
        <begin position="1912"/>
        <end position="1956"/>
    </location>
</feature>
<feature type="compositionally biased region" description="Polar residues" evidence="1">
    <location>
        <begin position="991"/>
        <end position="1002"/>
    </location>
</feature>
<dbReference type="CDD" id="cd18432">
    <property type="entry name" value="BRCT_PAXIP1_rpt6_like"/>
    <property type="match status" value="1"/>
</dbReference>
<dbReference type="Gene3D" id="1.10.1450.10">
    <property type="entry name" value="Tetraspanin"/>
    <property type="match status" value="1"/>
</dbReference>
<feature type="compositionally biased region" description="Low complexity" evidence="1">
    <location>
        <begin position="1546"/>
        <end position="1559"/>
    </location>
</feature>
<evidence type="ECO:0000313" key="4">
    <source>
        <dbReference type="Proteomes" id="UP000479000"/>
    </source>
</evidence>
<proteinExistence type="predicted"/>
<feature type="region of interest" description="Disordered" evidence="1">
    <location>
        <begin position="583"/>
        <end position="616"/>
    </location>
</feature>
<feature type="compositionally biased region" description="Polar residues" evidence="1">
    <location>
        <begin position="410"/>
        <end position="420"/>
    </location>
</feature>
<feature type="domain" description="BRCT" evidence="2">
    <location>
        <begin position="1640"/>
        <end position="1705"/>
    </location>
</feature>
<dbReference type="Proteomes" id="UP000479000">
    <property type="component" value="Unassembled WGS sequence"/>
</dbReference>
<feature type="compositionally biased region" description="Polar residues" evidence="1">
    <location>
        <begin position="1599"/>
        <end position="1610"/>
    </location>
</feature>
<feature type="compositionally biased region" description="Low complexity" evidence="1">
    <location>
        <begin position="1049"/>
        <end position="1060"/>
    </location>
</feature>
<feature type="region of interest" description="Disordered" evidence="1">
    <location>
        <begin position="805"/>
        <end position="834"/>
    </location>
</feature>
<feature type="compositionally biased region" description="Basic residues" evidence="1">
    <location>
        <begin position="971"/>
        <end position="985"/>
    </location>
</feature>
<dbReference type="InterPro" id="IPR008952">
    <property type="entry name" value="Tetraspanin_EC2_sf"/>
</dbReference>
<organism evidence="3 4">
    <name type="scientific">Nesidiocoris tenuis</name>
    <dbReference type="NCBI Taxonomy" id="355587"/>
    <lineage>
        <taxon>Eukaryota</taxon>
        <taxon>Metazoa</taxon>
        <taxon>Ecdysozoa</taxon>
        <taxon>Arthropoda</taxon>
        <taxon>Hexapoda</taxon>
        <taxon>Insecta</taxon>
        <taxon>Pterygota</taxon>
        <taxon>Neoptera</taxon>
        <taxon>Paraneoptera</taxon>
        <taxon>Hemiptera</taxon>
        <taxon>Heteroptera</taxon>
        <taxon>Panheteroptera</taxon>
        <taxon>Cimicomorpha</taxon>
        <taxon>Miridae</taxon>
        <taxon>Dicyphina</taxon>
        <taxon>Nesidiocoris</taxon>
    </lineage>
</organism>
<dbReference type="InterPro" id="IPR001357">
    <property type="entry name" value="BRCT_dom"/>
</dbReference>
<dbReference type="InterPro" id="IPR036420">
    <property type="entry name" value="BRCT_dom_sf"/>
</dbReference>
<evidence type="ECO:0000259" key="2">
    <source>
        <dbReference type="Pfam" id="PF16589"/>
    </source>
</evidence>
<name>A0A6H5HPG0_9HEMI</name>
<dbReference type="Pfam" id="PF16589">
    <property type="entry name" value="BRCT_2"/>
    <property type="match status" value="1"/>
</dbReference>
<feature type="compositionally biased region" description="Polar residues" evidence="1">
    <location>
        <begin position="1257"/>
        <end position="1268"/>
    </location>
</feature>
<accession>A0A6H5HPG0</accession>
<feature type="compositionally biased region" description="Polar residues" evidence="1">
    <location>
        <begin position="812"/>
        <end position="833"/>
    </location>
</feature>
<keyword evidence="4" id="KW-1185">Reference proteome</keyword>
<feature type="compositionally biased region" description="Basic and acidic residues" evidence="1">
    <location>
        <begin position="790"/>
        <end position="800"/>
    </location>
</feature>
<evidence type="ECO:0000313" key="3">
    <source>
        <dbReference type="EMBL" id="CAB0018213.1"/>
    </source>
</evidence>
<gene>
    <name evidence="3" type="ORF">NTEN_LOCUS22122</name>
</gene>
<feature type="region of interest" description="Disordered" evidence="1">
    <location>
        <begin position="781"/>
        <end position="800"/>
    </location>
</feature>
<feature type="compositionally biased region" description="Polar residues" evidence="1">
    <location>
        <begin position="880"/>
        <end position="894"/>
    </location>
</feature>
<reference evidence="3 4" key="1">
    <citation type="submission" date="2020-02" db="EMBL/GenBank/DDBJ databases">
        <authorList>
            <person name="Ferguson B K."/>
        </authorList>
    </citation>
    <scope>NUCLEOTIDE SEQUENCE [LARGE SCALE GENOMIC DNA]</scope>
</reference>
<dbReference type="EMBL" id="CADCXU010032289">
    <property type="protein sequence ID" value="CAB0018213.1"/>
    <property type="molecule type" value="Genomic_DNA"/>
</dbReference>
<dbReference type="PANTHER" id="PTHR24216">
    <property type="entry name" value="PAXILLIN-RELATED"/>
    <property type="match status" value="1"/>
</dbReference>
<feature type="compositionally biased region" description="Basic and acidic residues" evidence="1">
    <location>
        <begin position="1946"/>
        <end position="1956"/>
    </location>
</feature>
<feature type="compositionally biased region" description="Polar residues" evidence="1">
    <location>
        <begin position="599"/>
        <end position="616"/>
    </location>
</feature>
<protein>
    <recommendedName>
        <fullName evidence="2">BRCT domain-containing protein</fullName>
    </recommendedName>
</protein>
<feature type="region of interest" description="Disordered" evidence="1">
    <location>
        <begin position="289"/>
        <end position="311"/>
    </location>
</feature>
<feature type="region of interest" description="Disordered" evidence="1">
    <location>
        <begin position="25"/>
        <end position="62"/>
    </location>
</feature>
<feature type="region of interest" description="Disordered" evidence="1">
    <location>
        <begin position="1537"/>
        <end position="1581"/>
    </location>
</feature>
<feature type="region of interest" description="Disordered" evidence="1">
    <location>
        <begin position="1844"/>
        <end position="1870"/>
    </location>
</feature>
<feature type="compositionally biased region" description="Polar residues" evidence="1">
    <location>
        <begin position="1844"/>
        <end position="1858"/>
    </location>
</feature>
<dbReference type="SUPFAM" id="SSF48652">
    <property type="entry name" value="Tetraspanin"/>
    <property type="match status" value="1"/>
</dbReference>
<dbReference type="GO" id="GO:0016020">
    <property type="term" value="C:membrane"/>
    <property type="evidence" value="ECO:0007669"/>
    <property type="project" value="InterPro"/>
</dbReference>
<evidence type="ECO:0000256" key="1">
    <source>
        <dbReference type="SAM" id="MobiDB-lite"/>
    </source>
</evidence>
<dbReference type="Gene3D" id="3.40.50.10190">
    <property type="entry name" value="BRCT domain"/>
    <property type="match status" value="1"/>
</dbReference>